<name>A0A0N8W0R8_9CORY</name>
<dbReference type="Proteomes" id="UP000050488">
    <property type="component" value="Unassembled WGS sequence"/>
</dbReference>
<keyword evidence="4" id="KW-1185">Reference proteome</keyword>
<feature type="transmembrane region" description="Helical" evidence="2">
    <location>
        <begin position="69"/>
        <end position="91"/>
    </location>
</feature>
<feature type="compositionally biased region" description="Low complexity" evidence="1">
    <location>
        <begin position="187"/>
        <end position="196"/>
    </location>
</feature>
<comment type="caution">
    <text evidence="3">The sequence shown here is derived from an EMBL/GenBank/DDBJ whole genome shotgun (WGS) entry which is preliminary data.</text>
</comment>
<dbReference type="AlphaFoldDB" id="A0A0N8W0R8"/>
<protein>
    <recommendedName>
        <fullName evidence="5">Anti-sigma-D factor RsdA</fullName>
    </recommendedName>
</protein>
<evidence type="ECO:0000313" key="3">
    <source>
        <dbReference type="EMBL" id="KQB87458.1"/>
    </source>
</evidence>
<evidence type="ECO:0000256" key="2">
    <source>
        <dbReference type="SAM" id="Phobius"/>
    </source>
</evidence>
<dbReference type="STRING" id="1544413.Clow_00517"/>
<proteinExistence type="predicted"/>
<evidence type="ECO:0000256" key="1">
    <source>
        <dbReference type="SAM" id="MobiDB-lite"/>
    </source>
</evidence>
<keyword evidence="2" id="KW-0472">Membrane</keyword>
<gene>
    <name evidence="3" type="ORF">Clow_00517</name>
</gene>
<dbReference type="EMBL" id="LKEV01000001">
    <property type="protein sequence ID" value="KQB87458.1"/>
    <property type="molecule type" value="Genomic_DNA"/>
</dbReference>
<accession>A0A0N8W0R8</accession>
<reference evidence="3 4" key="1">
    <citation type="submission" date="2015-10" db="EMBL/GenBank/DDBJ databases">
        <title>Corynebacteirum lowii and Corynebacterium oculi species nova, derived from human clinical disease and and emended description of Corynebacterium mastiditis.</title>
        <authorList>
            <person name="Bernard K."/>
            <person name="Pacheco A.L."/>
            <person name="Mcdougall C."/>
            <person name="Burtx T."/>
            <person name="Weibe D."/>
            <person name="Tyler S."/>
            <person name="Olson A.B."/>
            <person name="Cnockaert M."/>
            <person name="Eguchi H."/>
            <person name="Kuwahara T."/>
            <person name="Nakayama-Imaohji H."/>
            <person name="Boudewijins M."/>
            <person name="Van Hoecke F."/>
            <person name="Bernier A.-M."/>
            <person name="Vandamme P."/>
        </authorList>
    </citation>
    <scope>NUCLEOTIDE SEQUENCE [LARGE SCALE GENOMIC DNA]</scope>
    <source>
        <strain evidence="3 4">NML 130206</strain>
    </source>
</reference>
<keyword evidence="2" id="KW-0812">Transmembrane</keyword>
<organism evidence="3 4">
    <name type="scientific">Corynebacterium lowii</name>
    <dbReference type="NCBI Taxonomy" id="1544413"/>
    <lineage>
        <taxon>Bacteria</taxon>
        <taxon>Bacillati</taxon>
        <taxon>Actinomycetota</taxon>
        <taxon>Actinomycetes</taxon>
        <taxon>Mycobacteriales</taxon>
        <taxon>Corynebacteriaceae</taxon>
        <taxon>Corynebacterium</taxon>
    </lineage>
</organism>
<dbReference type="PATRIC" id="fig|1544413.3.peg.521"/>
<feature type="region of interest" description="Disordered" evidence="1">
    <location>
        <begin position="155"/>
        <end position="225"/>
    </location>
</feature>
<feature type="compositionally biased region" description="Low complexity" evidence="1">
    <location>
        <begin position="211"/>
        <end position="225"/>
    </location>
</feature>
<evidence type="ECO:0000313" key="4">
    <source>
        <dbReference type="Proteomes" id="UP000050488"/>
    </source>
</evidence>
<keyword evidence="2" id="KW-1133">Transmembrane helix</keyword>
<feature type="compositionally biased region" description="Polar residues" evidence="1">
    <location>
        <begin position="278"/>
        <end position="289"/>
    </location>
</feature>
<evidence type="ECO:0008006" key="5">
    <source>
        <dbReference type="Google" id="ProtNLM"/>
    </source>
</evidence>
<feature type="region of interest" description="Disordered" evidence="1">
    <location>
        <begin position="238"/>
        <end position="295"/>
    </location>
</feature>
<feature type="compositionally biased region" description="Basic and acidic residues" evidence="1">
    <location>
        <begin position="155"/>
        <end position="165"/>
    </location>
</feature>
<sequence>MNDDRHQQELDRVDAFLDDLSQGIDPSEGTDPLAGMLLELRSDVAKPMPEPPQLQAQVVELKKRRMSPVFAGLLGAAAATVVIAGSGAVLFNAGPDSPLYGLSTTLFPRSESSHDVVELASTLDEMNDLAERGDMDGVRLLIEQARFMAKDIQEAARVPQEDGRQPDSSAGAPRGAERNNANRDAATTTVTVTTTVPAPGSEQPQREGERAQQPAPAPATEPRAMVTETVTQTVTTTVTVPGAGLGDSTGAGAVSDGEPQAVDPTAGAASPVQEALVGSNQDQTDSLGQQEGAGL</sequence>